<evidence type="ECO:0000259" key="13">
    <source>
        <dbReference type="PROSITE" id="PS50929"/>
    </source>
</evidence>
<dbReference type="GO" id="GO:0016887">
    <property type="term" value="F:ATP hydrolysis activity"/>
    <property type="evidence" value="ECO:0007669"/>
    <property type="project" value="InterPro"/>
</dbReference>
<dbReference type="InterPro" id="IPR003593">
    <property type="entry name" value="AAA+_ATPase"/>
</dbReference>
<dbReference type="PROSITE" id="PS50893">
    <property type="entry name" value="ABC_TRANSPORTER_2"/>
    <property type="match status" value="2"/>
</dbReference>
<keyword evidence="8" id="KW-0067">ATP-binding</keyword>
<evidence type="ECO:0000256" key="6">
    <source>
        <dbReference type="ARBA" id="ARBA00022737"/>
    </source>
</evidence>
<feature type="transmembrane region" description="Helical" evidence="11">
    <location>
        <begin position="102"/>
        <end position="125"/>
    </location>
</feature>
<protein>
    <submittedName>
        <fullName evidence="14">Uncharacterized protein</fullName>
    </submittedName>
</protein>
<dbReference type="InterPro" id="IPR011527">
    <property type="entry name" value="ABC1_TM_dom"/>
</dbReference>
<evidence type="ECO:0000256" key="4">
    <source>
        <dbReference type="ARBA" id="ARBA00022554"/>
    </source>
</evidence>
<dbReference type="InterPro" id="IPR017871">
    <property type="entry name" value="ABC_transporter-like_CS"/>
</dbReference>
<dbReference type="PANTHER" id="PTHR24223:SF443">
    <property type="entry name" value="MULTIDRUG-RESISTANCE LIKE PROTEIN 1, ISOFORM I"/>
    <property type="match status" value="1"/>
</dbReference>
<dbReference type="Gene3D" id="1.20.1560.10">
    <property type="entry name" value="ABC transporter type 1, transmembrane domain"/>
    <property type="match status" value="3"/>
</dbReference>
<sequence>MDYLGRILCNTDEIQVFDYSLNSTVPHTTNCTQSSILVLIPLIFLVVFSPLVLYDLKKSRNPPLELYSPTVARIILCFLLVVNRLIATAFNLIIWFRTPLTYQPYSIMSCCCQSVTYCICLLLLIAYRNRGLVTSGVLFNFWLLTAICAFPELRRRSSYAEDFIGIQDEHEVFVKYVLYIIYYAFILLEVFLSCFADKPKYWMEDEKLCPEDNCSYLNKITFNWFHNLAARGFRRPLEVNDLWRLRLHEESENLLKKFKRHWVPAVNAYYEKKRSTERSTSLKKLGPKAQPSLLWALVKTYRWTISAGAAMKFIFDLLNFVNPQLLGALISYIEDRKRPLWMGIAISFAMFIVALVQSMILHQYFHKMFMLGMNVRSVLTNAVYVKALMLSNTARKNRTVGEIVNLISVDVQRFQDIASFIMLFWSAPLQISLAIYFLWRLLGIAVIAGLTVLFATIPLTSYISLRMKSCQGRQMKLRDERLKSMSEILNGIRIIKFYAWEKSMQKLVLEIREKEIAVLREIALYNAAISLTWSCAPFLVAVVTFGLYVKIDPQHNRLTPQVTFVSLSLFNLIRFPMTIFPLIFSQGTQCSVSNARLKSFLSDDEMHLSVIDRFSSNDYVLSIQNGSFSWDNNKTTLNDINLKIKKGELVAIVGKVGSGKSSLLSAILGEMDKLSGSVDVVGSIVYAPQQPWIQNLSLMDNILFGKPFDVERYKIVLDACALKPDLATLPAGDQTEIGEKGINLSGGQKHRVSLARAIYADSDIVLLDDPLSAVDAQVGRHIFTRVISSQTGLLAKKTRILVTHGLHYLKYCDQIVVMNDGRITEVGTFQELVQAQKDFAEFLEEFLIDKVKQRRQSQDEKEDSEEMEELLKDLQVFNPERRERLKSLNKTRQHTESTSITASPIEQTSVQDNLQVEQQGQNVAAKRITSNSIKIEVGGKADGISLSAQVANKPTVPNNDERSKLIEKEDIEVGKVKFAVYLLYLHAIGYGTAAFFIAIYIFSSVLGVSSNLWLANWSDHAKKANITEASQDDTNWRLAIYATLGLGQATMVCIGSIIMAYGMVSASQKLHEGILRNIMHLPMAFFDITPLGRIVNRFGKDIEIVDALLPHTSHSFISTVLVVLMTAAVILYATPMYSIVIPFLAAIYFLVLDLQNLDERLPSSLMTFIGCIVTAFSIMILPALMTPQIVLTFAIISFLYCMLMRFYISTSRQLKRLESAARSPIYSHFQESIQGCASIRAYRCMDRFVRESQERLDKNIVIQYHLLVANRWLAVRLELVGNLIVFCSALFAVFCRDSGSATAGLVGLSVAYALSITQTLNWAVRMASELETNVVAVERLREYTDLPTEGLTSENVAHTPPRDWPSKGEIIFEKLKIRYRDNLEFVLKGISATIHPAEKVGIVGRTGAGKSSLTLALFRIIEADSGRILIDNEDISKMSLDDLRSKLTIVPQDPVVFSGTLRMNLDPFGHFDDTLLWNALRTAHLDSLVHSFPNKLEHKLNEGGENISVGQRQLLCLARAVLRKSQILILDEAAASVDMETDALIQKTIREQFSHCTVLTIAHRLHTVMDSDRVLVLENGCIHEFDTPKKLLDDPDSLFRAMVKESGLLLIEGR</sequence>
<feature type="transmembrane region" description="Helical" evidence="11">
    <location>
        <begin position="1038"/>
        <end position="1061"/>
    </location>
</feature>
<evidence type="ECO:0000256" key="2">
    <source>
        <dbReference type="ARBA" id="ARBA00009726"/>
    </source>
</evidence>
<dbReference type="CDD" id="cd18603">
    <property type="entry name" value="ABC_6TM_MRP1_2_3_6_D2_like"/>
    <property type="match status" value="1"/>
</dbReference>
<evidence type="ECO:0000256" key="8">
    <source>
        <dbReference type="ARBA" id="ARBA00022840"/>
    </source>
</evidence>
<feature type="domain" description="ABC transporter" evidence="12">
    <location>
        <begin position="1372"/>
        <end position="1604"/>
    </location>
</feature>
<dbReference type="GO" id="GO:0000323">
    <property type="term" value="C:lytic vacuole"/>
    <property type="evidence" value="ECO:0007669"/>
    <property type="project" value="UniProtKB-ARBA"/>
</dbReference>
<dbReference type="InterPro" id="IPR003439">
    <property type="entry name" value="ABC_transporter-like_ATP-bd"/>
</dbReference>
<feature type="transmembrane region" description="Helical" evidence="11">
    <location>
        <begin position="1139"/>
        <end position="1157"/>
    </location>
</feature>
<keyword evidence="15" id="KW-1185">Reference proteome</keyword>
<feature type="transmembrane region" description="Helical" evidence="11">
    <location>
        <begin position="1273"/>
        <end position="1294"/>
    </location>
</feature>
<comment type="caution">
    <text evidence="14">The sequence shown here is derived from an EMBL/GenBank/DDBJ whole genome shotgun (WGS) entry which is preliminary data.</text>
</comment>
<dbReference type="SMART" id="SM00382">
    <property type="entry name" value="AAA"/>
    <property type="match status" value="2"/>
</dbReference>
<dbReference type="Proteomes" id="UP000746747">
    <property type="component" value="Unassembled WGS sequence"/>
</dbReference>
<feature type="domain" description="ABC transmembrane type-1" evidence="13">
    <location>
        <begin position="994"/>
        <end position="1332"/>
    </location>
</feature>
<accession>A0A8J2MF05</accession>
<dbReference type="FunFam" id="1.20.1560.10:FF:000010">
    <property type="entry name" value="Multidrug resistance-associated ABC transporter"/>
    <property type="match status" value="1"/>
</dbReference>
<feature type="transmembrane region" description="Helical" evidence="11">
    <location>
        <begin position="1164"/>
        <end position="1183"/>
    </location>
</feature>
<feature type="domain" description="ABC transmembrane type-1" evidence="13">
    <location>
        <begin position="307"/>
        <end position="589"/>
    </location>
</feature>
<feature type="transmembrane region" description="Helical" evidence="11">
    <location>
        <begin position="36"/>
        <end position="54"/>
    </location>
</feature>
<dbReference type="Gene3D" id="3.40.50.300">
    <property type="entry name" value="P-loop containing nucleotide triphosphate hydrolases"/>
    <property type="match status" value="2"/>
</dbReference>
<dbReference type="Pfam" id="PF00005">
    <property type="entry name" value="ABC_tran"/>
    <property type="match status" value="2"/>
</dbReference>
<evidence type="ECO:0000256" key="5">
    <source>
        <dbReference type="ARBA" id="ARBA00022692"/>
    </source>
</evidence>
<comment type="subcellular location">
    <subcellularLocation>
        <location evidence="1">Vacuole membrane</location>
        <topology evidence="1">Multi-pass membrane protein</topology>
    </subcellularLocation>
</comment>
<dbReference type="PANTHER" id="PTHR24223">
    <property type="entry name" value="ATP-BINDING CASSETTE SUB-FAMILY C"/>
    <property type="match status" value="1"/>
</dbReference>
<dbReference type="PROSITE" id="PS50929">
    <property type="entry name" value="ABC_TM1F"/>
    <property type="match status" value="2"/>
</dbReference>
<feature type="domain" description="ABC transporter" evidence="12">
    <location>
        <begin position="621"/>
        <end position="845"/>
    </location>
</feature>
<feature type="transmembrane region" description="Helical" evidence="11">
    <location>
        <begin position="444"/>
        <end position="465"/>
    </location>
</feature>
<feature type="transmembrane region" description="Helical" evidence="11">
    <location>
        <begin position="173"/>
        <end position="195"/>
    </location>
</feature>
<evidence type="ECO:0000259" key="12">
    <source>
        <dbReference type="PROSITE" id="PS50893"/>
    </source>
</evidence>
<dbReference type="GO" id="GO:0140359">
    <property type="term" value="F:ABC-type transporter activity"/>
    <property type="evidence" value="ECO:0007669"/>
    <property type="project" value="InterPro"/>
</dbReference>
<evidence type="ECO:0000256" key="9">
    <source>
        <dbReference type="ARBA" id="ARBA00022989"/>
    </source>
</evidence>
<name>A0A8J2MF05_9BILA</name>
<dbReference type="FunFam" id="1.20.1560.10:FF:000020">
    <property type="entry name" value="ABC metal ion transporter"/>
    <property type="match status" value="1"/>
</dbReference>
<dbReference type="EMBL" id="CAKAEH010001976">
    <property type="protein sequence ID" value="CAG9540531.1"/>
    <property type="molecule type" value="Genomic_DNA"/>
</dbReference>
<dbReference type="FunFam" id="3.40.50.300:FF:000997">
    <property type="entry name" value="Multidrug resistance-associated protein 1"/>
    <property type="match status" value="1"/>
</dbReference>
<keyword evidence="10 11" id="KW-0472">Membrane</keyword>
<feature type="transmembrane region" description="Helical" evidence="11">
    <location>
        <begin position="74"/>
        <end position="96"/>
    </location>
</feature>
<dbReference type="FunFam" id="3.40.50.300:FF:000074">
    <property type="entry name" value="Multidrug resistance-associated protein 5 isoform 1"/>
    <property type="match status" value="1"/>
</dbReference>
<keyword evidence="4" id="KW-0926">Vacuole</keyword>
<feature type="transmembrane region" description="Helical" evidence="11">
    <location>
        <begin position="339"/>
        <end position="361"/>
    </location>
</feature>
<feature type="transmembrane region" description="Helical" evidence="11">
    <location>
        <begin position="417"/>
        <end position="438"/>
    </location>
</feature>
<dbReference type="OrthoDB" id="6500128at2759"/>
<dbReference type="CDD" id="cd18595">
    <property type="entry name" value="ABC_6TM_MRP1_2_3_6_D1_like"/>
    <property type="match status" value="1"/>
</dbReference>
<evidence type="ECO:0000256" key="11">
    <source>
        <dbReference type="SAM" id="Phobius"/>
    </source>
</evidence>
<dbReference type="Pfam" id="PF00664">
    <property type="entry name" value="ABC_membrane"/>
    <property type="match status" value="3"/>
</dbReference>
<keyword evidence="6" id="KW-0677">Repeat</keyword>
<dbReference type="InterPro" id="IPR036640">
    <property type="entry name" value="ABC1_TM_sf"/>
</dbReference>
<dbReference type="SUPFAM" id="SSF52540">
    <property type="entry name" value="P-loop containing nucleoside triphosphate hydrolases"/>
    <property type="match status" value="2"/>
</dbReference>
<dbReference type="GO" id="GO:0005524">
    <property type="term" value="F:ATP binding"/>
    <property type="evidence" value="ECO:0007669"/>
    <property type="project" value="UniProtKB-KW"/>
</dbReference>
<evidence type="ECO:0000256" key="10">
    <source>
        <dbReference type="ARBA" id="ARBA00023136"/>
    </source>
</evidence>
<proteinExistence type="inferred from homology"/>
<keyword evidence="9 11" id="KW-1133">Transmembrane helix</keyword>
<feature type="transmembrane region" description="Helical" evidence="11">
    <location>
        <begin position="522"/>
        <end position="549"/>
    </location>
</feature>
<dbReference type="CDD" id="cd03244">
    <property type="entry name" value="ABCC_MRP_domain2"/>
    <property type="match status" value="1"/>
</dbReference>
<evidence type="ECO:0000313" key="15">
    <source>
        <dbReference type="Proteomes" id="UP000746747"/>
    </source>
</evidence>
<evidence type="ECO:0000256" key="3">
    <source>
        <dbReference type="ARBA" id="ARBA00022448"/>
    </source>
</evidence>
<dbReference type="GO" id="GO:0005774">
    <property type="term" value="C:vacuolar membrane"/>
    <property type="evidence" value="ECO:0007669"/>
    <property type="project" value="UniProtKB-SubCell"/>
</dbReference>
<evidence type="ECO:0000256" key="7">
    <source>
        <dbReference type="ARBA" id="ARBA00022741"/>
    </source>
</evidence>
<reference evidence="14" key="1">
    <citation type="submission" date="2021-09" db="EMBL/GenBank/DDBJ databases">
        <authorList>
            <consortium name="Pathogen Informatics"/>
        </authorList>
    </citation>
    <scope>NUCLEOTIDE SEQUENCE</scope>
</reference>
<dbReference type="InterPro" id="IPR050173">
    <property type="entry name" value="ABC_transporter_C-like"/>
</dbReference>
<keyword evidence="5 11" id="KW-0812">Transmembrane</keyword>
<feature type="transmembrane region" description="Helical" evidence="11">
    <location>
        <begin position="561"/>
        <end position="584"/>
    </location>
</feature>
<feature type="transmembrane region" description="Helical" evidence="11">
    <location>
        <begin position="1189"/>
        <end position="1208"/>
    </location>
</feature>
<comment type="similarity">
    <text evidence="2">Belongs to the ABC transporter superfamily. ABCC family. Conjugate transporter (TC 3.A.1.208) subfamily.</text>
</comment>
<organism evidence="14 15">
    <name type="scientific">Cercopithifilaria johnstoni</name>
    <dbReference type="NCBI Taxonomy" id="2874296"/>
    <lineage>
        <taxon>Eukaryota</taxon>
        <taxon>Metazoa</taxon>
        <taxon>Ecdysozoa</taxon>
        <taxon>Nematoda</taxon>
        <taxon>Chromadorea</taxon>
        <taxon>Rhabditida</taxon>
        <taxon>Spirurina</taxon>
        <taxon>Spiruromorpha</taxon>
        <taxon>Filarioidea</taxon>
        <taxon>Onchocercidae</taxon>
        <taxon>Cercopithifilaria</taxon>
    </lineage>
</organism>
<keyword evidence="7" id="KW-0547">Nucleotide-binding</keyword>
<gene>
    <name evidence="14" type="ORF">CJOHNSTONI_LOCUS10034</name>
</gene>
<dbReference type="PROSITE" id="PS00211">
    <property type="entry name" value="ABC_TRANSPORTER_1"/>
    <property type="match status" value="1"/>
</dbReference>
<evidence type="ECO:0000313" key="14">
    <source>
        <dbReference type="EMBL" id="CAG9540531.1"/>
    </source>
</evidence>
<dbReference type="CDD" id="cd03250">
    <property type="entry name" value="ABCC_MRP_domain1"/>
    <property type="match status" value="1"/>
</dbReference>
<dbReference type="InterPro" id="IPR027417">
    <property type="entry name" value="P-loop_NTPase"/>
</dbReference>
<keyword evidence="3" id="KW-0813">Transport</keyword>
<feature type="transmembrane region" description="Helical" evidence="11">
    <location>
        <begin position="132"/>
        <end position="153"/>
    </location>
</feature>
<dbReference type="SUPFAM" id="SSF90123">
    <property type="entry name" value="ABC transporter transmembrane region"/>
    <property type="match status" value="3"/>
</dbReference>
<evidence type="ECO:0000256" key="1">
    <source>
        <dbReference type="ARBA" id="ARBA00004128"/>
    </source>
</evidence>